<dbReference type="SUPFAM" id="SSF51445">
    <property type="entry name" value="(Trans)glycosidases"/>
    <property type="match status" value="1"/>
</dbReference>
<dbReference type="InterPro" id="IPR001223">
    <property type="entry name" value="Glyco_hydro18_cat"/>
</dbReference>
<feature type="domain" description="GH18" evidence="2">
    <location>
        <begin position="32"/>
        <end position="264"/>
    </location>
</feature>
<evidence type="ECO:0000313" key="3">
    <source>
        <dbReference type="Proteomes" id="UP000695022"/>
    </source>
</evidence>
<name>A0ABM1F767_PRICU</name>
<organism evidence="3 4">
    <name type="scientific">Priapulus caudatus</name>
    <name type="common">Priapulid worm</name>
    <dbReference type="NCBI Taxonomy" id="37621"/>
    <lineage>
        <taxon>Eukaryota</taxon>
        <taxon>Metazoa</taxon>
        <taxon>Ecdysozoa</taxon>
        <taxon>Scalidophora</taxon>
        <taxon>Priapulida</taxon>
        <taxon>Priapulimorpha</taxon>
        <taxon>Priapulimorphida</taxon>
        <taxon>Priapulidae</taxon>
        <taxon>Priapulus</taxon>
    </lineage>
</organism>
<dbReference type="PROSITE" id="PS51910">
    <property type="entry name" value="GH18_2"/>
    <property type="match status" value="1"/>
</dbReference>
<dbReference type="PANTHER" id="PTHR11177">
    <property type="entry name" value="CHITINASE"/>
    <property type="match status" value="1"/>
</dbReference>
<dbReference type="PANTHER" id="PTHR11177:SF317">
    <property type="entry name" value="CHITINASE 12-RELATED"/>
    <property type="match status" value="1"/>
</dbReference>
<dbReference type="SMART" id="SM00636">
    <property type="entry name" value="Glyco_18"/>
    <property type="match status" value="1"/>
</dbReference>
<accession>A0ABM1F767</accession>
<dbReference type="RefSeq" id="XP_014680288.1">
    <property type="nucleotide sequence ID" value="XM_014824802.1"/>
</dbReference>
<proteinExistence type="predicted"/>
<dbReference type="InterPro" id="IPR017853">
    <property type="entry name" value="GH"/>
</dbReference>
<reference evidence="4" key="1">
    <citation type="submission" date="2025-08" db="UniProtKB">
        <authorList>
            <consortium name="RefSeq"/>
        </authorList>
    </citation>
    <scope>IDENTIFICATION</scope>
</reference>
<feature type="non-terminal residue" evidence="4">
    <location>
        <position position="264"/>
    </location>
</feature>
<feature type="signal peptide" evidence="1">
    <location>
        <begin position="1"/>
        <end position="21"/>
    </location>
</feature>
<evidence type="ECO:0000259" key="2">
    <source>
        <dbReference type="PROSITE" id="PS51910"/>
    </source>
</evidence>
<feature type="chain" id="PRO_5046257078" evidence="1">
    <location>
        <begin position="22"/>
        <end position="264"/>
    </location>
</feature>
<sequence>MMMMMMRLLLVGLTALAVLVGDRVLANHVGTYRVVCYFTNWSQYRPSPATFQPENIDPSLCTHIVFAFAVLNKRLQLIPHEWNDPDLYKRTFHTLNRTMNRPKLLLAVGGYKHGPVLLSKMAGNVYKRSQFINQTVPYLRRYNFDGIELDWEFPGEINRGGRAVDKKNFPLMLEELRRAFDAESAVTKRPRLLLTAAVAASSDLIDGGYDVKAIGSIVDYVTLMSYDYFGAWNNVAGHNAPLYEGYNQTAKYNVKWSVRKWLHE</sequence>
<protein>
    <submittedName>
        <fullName evidence="4">Chitotriosidase-1-like</fullName>
    </submittedName>
</protein>
<keyword evidence="1" id="KW-0732">Signal</keyword>
<dbReference type="InterPro" id="IPR050314">
    <property type="entry name" value="Glycosyl_Hydrlase_18"/>
</dbReference>
<dbReference type="Proteomes" id="UP000695022">
    <property type="component" value="Unplaced"/>
</dbReference>
<keyword evidence="3" id="KW-1185">Reference proteome</keyword>
<evidence type="ECO:0000313" key="4">
    <source>
        <dbReference type="RefSeq" id="XP_014680288.1"/>
    </source>
</evidence>
<evidence type="ECO:0000256" key="1">
    <source>
        <dbReference type="SAM" id="SignalP"/>
    </source>
</evidence>
<dbReference type="InterPro" id="IPR011583">
    <property type="entry name" value="Chitinase_II/V-like_cat"/>
</dbReference>
<dbReference type="Gene3D" id="3.20.20.80">
    <property type="entry name" value="Glycosidases"/>
    <property type="match status" value="1"/>
</dbReference>
<dbReference type="GeneID" id="106820278"/>
<dbReference type="Pfam" id="PF00704">
    <property type="entry name" value="Glyco_hydro_18"/>
    <property type="match status" value="1"/>
</dbReference>
<gene>
    <name evidence="4" type="primary">LOC106820278</name>
</gene>